<sequence>MAHTRFMLDQTWRQMTRLARLGLHIGEGFALGTASGALFFPHQRFQQPVVKFWHKRFCQVLGIDITVHGKPDPRPALWVSNHISWLDIPVIGAHFPVHFLSKAEVQTWPVIGRLAKAGGTLYIKRGSGDSNSVSEQMAAHLQAGRSVLFFPEGTTTDGKELKRFFHKLFKAACVTGTDIQPVVLCYRDETGSLHPVAPFIGDDAFADHLLKVLKEKKIQVELLILPRVSINGRDERTLARDLRQMMTTALQHLQAGIDL</sequence>
<evidence type="ECO:0000256" key="2">
    <source>
        <dbReference type="ARBA" id="ARBA00022516"/>
    </source>
</evidence>
<dbReference type="SMART" id="SM00563">
    <property type="entry name" value="PlsC"/>
    <property type="match status" value="1"/>
</dbReference>
<dbReference type="InterPro" id="IPR002123">
    <property type="entry name" value="Plipid/glycerol_acylTrfase"/>
</dbReference>
<evidence type="ECO:0000313" key="8">
    <source>
        <dbReference type="EMBL" id="PTQ89207.1"/>
    </source>
</evidence>
<dbReference type="CDD" id="cd07989">
    <property type="entry name" value="LPLAT_AGPAT-like"/>
    <property type="match status" value="1"/>
</dbReference>
<gene>
    <name evidence="8" type="ORF">C8N29_10891</name>
</gene>
<keyword evidence="6" id="KW-0812">Transmembrane</keyword>
<protein>
    <submittedName>
        <fullName evidence="8">1-acyl-sn-glycerol-3-phosphate acyltransferase</fullName>
    </submittedName>
</protein>
<dbReference type="PANTHER" id="PTHR10434">
    <property type="entry name" value="1-ACYL-SN-GLYCEROL-3-PHOSPHATE ACYLTRANSFERASE"/>
    <property type="match status" value="1"/>
</dbReference>
<keyword evidence="6" id="KW-1133">Transmembrane helix</keyword>
<evidence type="ECO:0000313" key="9">
    <source>
        <dbReference type="Proteomes" id="UP000244223"/>
    </source>
</evidence>
<evidence type="ECO:0000256" key="1">
    <source>
        <dbReference type="ARBA" id="ARBA00005189"/>
    </source>
</evidence>
<evidence type="ECO:0000256" key="4">
    <source>
        <dbReference type="ARBA" id="ARBA00023098"/>
    </source>
</evidence>
<dbReference type="GO" id="GO:0006654">
    <property type="term" value="P:phosphatidic acid biosynthetic process"/>
    <property type="evidence" value="ECO:0007669"/>
    <property type="project" value="TreeGrafter"/>
</dbReference>
<comment type="caution">
    <text evidence="8">The sequence shown here is derived from an EMBL/GenBank/DDBJ whole genome shotgun (WGS) entry which is preliminary data.</text>
</comment>
<comment type="pathway">
    <text evidence="1">Lipid metabolism.</text>
</comment>
<evidence type="ECO:0000259" key="7">
    <source>
        <dbReference type="SMART" id="SM00563"/>
    </source>
</evidence>
<dbReference type="SUPFAM" id="SSF69593">
    <property type="entry name" value="Glycerol-3-phosphate (1)-acyltransferase"/>
    <property type="match status" value="1"/>
</dbReference>
<feature type="domain" description="Phospholipid/glycerol acyltransferase" evidence="7">
    <location>
        <begin position="76"/>
        <end position="187"/>
    </location>
</feature>
<dbReference type="Proteomes" id="UP000244223">
    <property type="component" value="Unassembled WGS sequence"/>
</dbReference>
<name>A0A2T5IYW8_9GAMM</name>
<evidence type="ECO:0000256" key="5">
    <source>
        <dbReference type="ARBA" id="ARBA00023315"/>
    </source>
</evidence>
<dbReference type="AlphaFoldDB" id="A0A2T5IYW8"/>
<dbReference type="PANTHER" id="PTHR10434:SF64">
    <property type="entry name" value="1-ACYL-SN-GLYCEROL-3-PHOSPHATE ACYLTRANSFERASE-RELATED"/>
    <property type="match status" value="1"/>
</dbReference>
<evidence type="ECO:0000256" key="6">
    <source>
        <dbReference type="SAM" id="Phobius"/>
    </source>
</evidence>
<proteinExistence type="predicted"/>
<keyword evidence="9" id="KW-1185">Reference proteome</keyword>
<keyword evidence="6" id="KW-0472">Membrane</keyword>
<dbReference type="EMBL" id="QAON01000008">
    <property type="protein sequence ID" value="PTQ89207.1"/>
    <property type="molecule type" value="Genomic_DNA"/>
</dbReference>
<reference evidence="8 9" key="1">
    <citation type="submission" date="2018-04" db="EMBL/GenBank/DDBJ databases">
        <title>Genomic Encyclopedia of Archaeal and Bacterial Type Strains, Phase II (KMG-II): from individual species to whole genera.</title>
        <authorList>
            <person name="Goeker M."/>
        </authorList>
    </citation>
    <scope>NUCLEOTIDE SEQUENCE [LARGE SCALE GENOMIC DNA]</scope>
    <source>
        <strain evidence="8 9">DSM 5822</strain>
    </source>
</reference>
<dbReference type="RefSeq" id="WP_170106949.1">
    <property type="nucleotide sequence ID" value="NZ_QAON01000008.1"/>
</dbReference>
<feature type="transmembrane region" description="Helical" evidence="6">
    <location>
        <begin position="21"/>
        <end position="40"/>
    </location>
</feature>
<dbReference type="GO" id="GO:0003841">
    <property type="term" value="F:1-acylglycerol-3-phosphate O-acyltransferase activity"/>
    <property type="evidence" value="ECO:0007669"/>
    <property type="project" value="TreeGrafter"/>
</dbReference>
<keyword evidence="5 8" id="KW-0012">Acyltransferase</keyword>
<accession>A0A2T5IYW8</accession>
<evidence type="ECO:0000256" key="3">
    <source>
        <dbReference type="ARBA" id="ARBA00022679"/>
    </source>
</evidence>
<keyword evidence="4" id="KW-0443">Lipid metabolism</keyword>
<keyword evidence="2" id="KW-0444">Lipid biosynthesis</keyword>
<keyword evidence="3 8" id="KW-0808">Transferase</keyword>
<organism evidence="8 9">
    <name type="scientific">Agitococcus lubricus</name>
    <dbReference type="NCBI Taxonomy" id="1077255"/>
    <lineage>
        <taxon>Bacteria</taxon>
        <taxon>Pseudomonadati</taxon>
        <taxon>Pseudomonadota</taxon>
        <taxon>Gammaproteobacteria</taxon>
        <taxon>Moraxellales</taxon>
        <taxon>Moraxellaceae</taxon>
        <taxon>Agitococcus</taxon>
    </lineage>
</organism>
<dbReference type="Pfam" id="PF01553">
    <property type="entry name" value="Acyltransferase"/>
    <property type="match status" value="1"/>
</dbReference>